<dbReference type="AlphaFoldDB" id="A0A838BCH1"/>
<accession>A0A838BCH1</accession>
<protein>
    <recommendedName>
        <fullName evidence="3">Apea-like HEPN domain-containing protein</fullName>
    </recommendedName>
</protein>
<gene>
    <name evidence="1" type="ORF">H0241_26300</name>
</gene>
<dbReference type="EMBL" id="JACDTY010000016">
    <property type="protein sequence ID" value="MBA1143739.1"/>
    <property type="molecule type" value="Genomic_DNA"/>
</dbReference>
<keyword evidence="2" id="KW-1185">Reference proteome</keyword>
<dbReference type="Proteomes" id="UP000558284">
    <property type="component" value="Unassembled WGS sequence"/>
</dbReference>
<evidence type="ECO:0000313" key="1">
    <source>
        <dbReference type="EMBL" id="MBA1143739.1"/>
    </source>
</evidence>
<name>A0A838BCH1_9HYPH</name>
<proteinExistence type="predicted"/>
<evidence type="ECO:0008006" key="3">
    <source>
        <dbReference type="Google" id="ProtNLM"/>
    </source>
</evidence>
<reference evidence="1 2" key="1">
    <citation type="submission" date="2020-07" db="EMBL/GenBank/DDBJ databases">
        <title>Definition of the novel symbiovar canariense within Mesorhizobium novociceri, a new species of genus Mesorhizobium nodulating Cicer canariense in the Caldera de Taburiente National Park (La Palma, Canary Islands).</title>
        <authorList>
            <person name="Leon-Barrios M."/>
            <person name="Perez-Yepez J."/>
            <person name="Flores-Felix J.D."/>
            <person name="Ramirez-Baena M.H."/>
            <person name="Pulido-Suarez L."/>
            <person name="Igual J.M."/>
            <person name="Velazquez E."/>
            <person name="Peix A."/>
        </authorList>
    </citation>
    <scope>NUCLEOTIDE SEQUENCE [LARGE SCALE GENOMIC DNA]</scope>
    <source>
        <strain evidence="1 2">CCANP35</strain>
    </source>
</reference>
<organism evidence="1 2">
    <name type="scientific">Mesorhizobium neociceri</name>
    <dbReference type="NCBI Taxonomy" id="1307853"/>
    <lineage>
        <taxon>Bacteria</taxon>
        <taxon>Pseudomonadati</taxon>
        <taxon>Pseudomonadota</taxon>
        <taxon>Alphaproteobacteria</taxon>
        <taxon>Hyphomicrobiales</taxon>
        <taxon>Phyllobacteriaceae</taxon>
        <taxon>Mesorhizobium</taxon>
    </lineage>
</organism>
<sequence>MEKLITDLLADAFKRLGEIGVPVAWSIGDIDVMPGINQKSYTQISTPNLQRVLYKTEEFPPFVAFANALRQQEAYAALFAETPADNEKALLDPIYIAHEVLRSHMEAHPLRAISPELTTQISANLADCINRKVFMVRGWSPLAGFNSTQPEIDCGNGMIIRRYSEVDAYRIGKVFEDGGPFDMFNIWPYALEWNKEHSFVGEKPDTGSWQNKIYPTVRALRVLAPGKVAIPFTKIIRAGPGRLSSHGGGSSPWSTPFISETNYNLAEADYSALRDLIEEVARTDLPNPVRIALDRVYTAVERSGLEDEFIDHIVALEAMYGDNLGGLPGGLSHKIGVRLAMFLYSTAAQRHTAFRQMLAALSARGGIVHGSMTIANLKPKPRAAVEWAGDAARASVRKALLEDVKFEKDYFEHLIFSAKIPAPRTKKAAKPKVAA</sequence>
<comment type="caution">
    <text evidence="1">The sequence shown here is derived from an EMBL/GenBank/DDBJ whole genome shotgun (WGS) entry which is preliminary data.</text>
</comment>
<evidence type="ECO:0000313" key="2">
    <source>
        <dbReference type="Proteomes" id="UP000558284"/>
    </source>
</evidence>
<dbReference type="RefSeq" id="WP_181060747.1">
    <property type="nucleotide sequence ID" value="NZ_JACDTY010000016.1"/>
</dbReference>